<organism evidence="1">
    <name type="scientific">gut metagenome</name>
    <dbReference type="NCBI Taxonomy" id="749906"/>
    <lineage>
        <taxon>unclassified sequences</taxon>
        <taxon>metagenomes</taxon>
        <taxon>organismal metagenomes</taxon>
    </lineage>
</organism>
<evidence type="ECO:0000313" key="1">
    <source>
        <dbReference type="EMBL" id="EJX05630.1"/>
    </source>
</evidence>
<comment type="caution">
    <text evidence="1">The sequence shown here is derived from an EMBL/GenBank/DDBJ whole genome shotgun (WGS) entry which is preliminary data.</text>
</comment>
<dbReference type="EMBL" id="AMCI01001413">
    <property type="protein sequence ID" value="EJX05630.1"/>
    <property type="molecule type" value="Genomic_DNA"/>
</dbReference>
<sequence>MDGYLRIVQCISVRVHLPRYFFFRSMLVRAVPHKRPI</sequence>
<dbReference type="AlphaFoldDB" id="J9GXY6"/>
<accession>J9GXY6</accession>
<protein>
    <submittedName>
        <fullName evidence="1">Uncharacterized protein</fullName>
    </submittedName>
</protein>
<proteinExistence type="predicted"/>
<name>J9GXY6_9ZZZZ</name>
<reference evidence="1" key="1">
    <citation type="journal article" date="2012" name="PLoS ONE">
        <title>Gene sets for utilization of primary and secondary nutrition supplies in the distal gut of endangered iberian lynx.</title>
        <authorList>
            <person name="Alcaide M."/>
            <person name="Messina E."/>
            <person name="Richter M."/>
            <person name="Bargiela R."/>
            <person name="Peplies J."/>
            <person name="Huws S.A."/>
            <person name="Newbold C.J."/>
            <person name="Golyshin P.N."/>
            <person name="Simon M.A."/>
            <person name="Lopez G."/>
            <person name="Yakimov M.M."/>
            <person name="Ferrer M."/>
        </authorList>
    </citation>
    <scope>NUCLEOTIDE SEQUENCE</scope>
</reference>
<gene>
    <name evidence="1" type="ORF">EVA_06263</name>
</gene>